<dbReference type="InterPro" id="IPR022755">
    <property type="entry name" value="Znf_C2H2_jaz"/>
</dbReference>
<dbReference type="PANTHER" id="PTHR46095">
    <property type="entry name" value="ZINC FINGER PROTEIN 593"/>
    <property type="match status" value="1"/>
</dbReference>
<dbReference type="PANTHER" id="PTHR46095:SF1">
    <property type="entry name" value="ZINC FINGER PROTEIN 593"/>
    <property type="match status" value="1"/>
</dbReference>
<keyword evidence="3" id="KW-0963">Cytoplasm</keyword>
<dbReference type="GO" id="GO:0042254">
    <property type="term" value="P:ribosome biogenesis"/>
    <property type="evidence" value="ECO:0007669"/>
    <property type="project" value="UniProtKB-KW"/>
</dbReference>
<evidence type="ECO:0000256" key="6">
    <source>
        <dbReference type="ARBA" id="ARBA00022771"/>
    </source>
</evidence>
<comment type="subcellular location">
    <subcellularLocation>
        <location evidence="2">Cytoplasm</location>
    </subcellularLocation>
    <subcellularLocation>
        <location evidence="1">Nucleus</location>
    </subcellularLocation>
</comment>
<gene>
    <name evidence="11" type="ORF">PCYB_125060</name>
</gene>
<dbReference type="AlphaFoldDB" id="K6UZ62"/>
<dbReference type="RefSeq" id="XP_004223887.1">
    <property type="nucleotide sequence ID" value="XM_004223839.1"/>
</dbReference>
<dbReference type="FunFam" id="3.30.160.60:FF:002771">
    <property type="entry name" value="Zinc finger protein 593"/>
    <property type="match status" value="1"/>
</dbReference>
<evidence type="ECO:0000259" key="10">
    <source>
        <dbReference type="PROSITE" id="PS00028"/>
    </source>
</evidence>
<evidence type="ECO:0000256" key="5">
    <source>
        <dbReference type="ARBA" id="ARBA00022723"/>
    </source>
</evidence>
<dbReference type="InterPro" id="IPR003604">
    <property type="entry name" value="Matrin/U1-like-C_Znf_C2H2"/>
</dbReference>
<dbReference type="KEGG" id="pcy:PCYB_125060"/>
<evidence type="ECO:0000256" key="2">
    <source>
        <dbReference type="ARBA" id="ARBA00004496"/>
    </source>
</evidence>
<evidence type="ECO:0000256" key="7">
    <source>
        <dbReference type="ARBA" id="ARBA00022833"/>
    </source>
</evidence>
<dbReference type="eggNOG" id="KOG3408">
    <property type="taxonomic scope" value="Eukaryota"/>
</dbReference>
<evidence type="ECO:0000256" key="9">
    <source>
        <dbReference type="ARBA" id="ARBA00038064"/>
    </source>
</evidence>
<dbReference type="InterPro" id="IPR036236">
    <property type="entry name" value="Znf_C2H2_sf"/>
</dbReference>
<dbReference type="SUPFAM" id="SSF57667">
    <property type="entry name" value="beta-beta-alpha zinc fingers"/>
    <property type="match status" value="1"/>
</dbReference>
<dbReference type="EMBL" id="DF157104">
    <property type="protein sequence ID" value="GAB67940.1"/>
    <property type="molecule type" value="Genomic_DNA"/>
</dbReference>
<feature type="domain" description="C2H2-type" evidence="10">
    <location>
        <begin position="172"/>
        <end position="194"/>
    </location>
</feature>
<sequence length="220" mass="26071">MLPVLTKYNIIERDEETYIILVVRMKRIRNFAQANISNEAPFRKKKIKKVLFDSFLFFGQTNPHYSEETNCRKLRAYQLTKLIYPCRLGIFTCAYASPKSVTLLDLSYYICNFTNILALSTRKKKHPRNTIKSKILKTRKRKRDYDEVYKDYLIQPALPYDEDKKGGGQHKCYACDIYFINDDAKKQHEKTKKHKRRVKMLNTETPYTYKDALKAAEITL</sequence>
<dbReference type="GO" id="GO:0008270">
    <property type="term" value="F:zinc ion binding"/>
    <property type="evidence" value="ECO:0007669"/>
    <property type="project" value="UniProtKB-KW"/>
</dbReference>
<keyword evidence="8" id="KW-0539">Nucleus</keyword>
<evidence type="ECO:0000256" key="1">
    <source>
        <dbReference type="ARBA" id="ARBA00004123"/>
    </source>
</evidence>
<proteinExistence type="inferred from homology"/>
<dbReference type="OrthoDB" id="24683at2759"/>
<accession>K6UZ62</accession>
<keyword evidence="6" id="KW-0863">Zinc-finger</keyword>
<dbReference type="VEuPathDB" id="PlasmoDB:PCYB_125060"/>
<evidence type="ECO:0000256" key="3">
    <source>
        <dbReference type="ARBA" id="ARBA00022490"/>
    </source>
</evidence>
<name>K6UZ62_PLACD</name>
<dbReference type="GO" id="GO:0005737">
    <property type="term" value="C:cytoplasm"/>
    <property type="evidence" value="ECO:0007669"/>
    <property type="project" value="UniProtKB-SubCell"/>
</dbReference>
<dbReference type="GO" id="GO:0003676">
    <property type="term" value="F:nucleic acid binding"/>
    <property type="evidence" value="ECO:0007669"/>
    <property type="project" value="InterPro"/>
</dbReference>
<organism evidence="11 12">
    <name type="scientific">Plasmodium cynomolgi (strain B)</name>
    <dbReference type="NCBI Taxonomy" id="1120755"/>
    <lineage>
        <taxon>Eukaryota</taxon>
        <taxon>Sar</taxon>
        <taxon>Alveolata</taxon>
        <taxon>Apicomplexa</taxon>
        <taxon>Aconoidasida</taxon>
        <taxon>Haemosporida</taxon>
        <taxon>Plasmodiidae</taxon>
        <taxon>Plasmodium</taxon>
        <taxon>Plasmodium (Plasmodium)</taxon>
    </lineage>
</organism>
<evidence type="ECO:0000256" key="4">
    <source>
        <dbReference type="ARBA" id="ARBA00022517"/>
    </source>
</evidence>
<dbReference type="SMART" id="SM00451">
    <property type="entry name" value="ZnF_U1"/>
    <property type="match status" value="1"/>
</dbReference>
<evidence type="ECO:0000313" key="12">
    <source>
        <dbReference type="Proteomes" id="UP000006319"/>
    </source>
</evidence>
<protein>
    <recommendedName>
        <fullName evidence="10">C2H2-type domain-containing protein</fullName>
    </recommendedName>
</protein>
<keyword evidence="4" id="KW-0690">Ribosome biogenesis</keyword>
<evidence type="ECO:0000256" key="8">
    <source>
        <dbReference type="ARBA" id="ARBA00023242"/>
    </source>
</evidence>
<keyword evidence="5" id="KW-0479">Metal-binding</keyword>
<dbReference type="GO" id="GO:0005634">
    <property type="term" value="C:nucleus"/>
    <property type="evidence" value="ECO:0007669"/>
    <property type="project" value="UniProtKB-SubCell"/>
</dbReference>
<dbReference type="PROSITE" id="PS00028">
    <property type="entry name" value="ZINC_FINGER_C2H2_1"/>
    <property type="match status" value="1"/>
</dbReference>
<reference evidence="11 12" key="1">
    <citation type="journal article" date="2012" name="Nat. Genet.">
        <title>Plasmodium cynomolgi genome sequences provide insight into Plasmodium vivax and the monkey malaria clade.</title>
        <authorList>
            <person name="Tachibana S."/>
            <person name="Sullivan S.A."/>
            <person name="Kawai S."/>
            <person name="Nakamura S."/>
            <person name="Kim H.R."/>
            <person name="Goto N."/>
            <person name="Arisue N."/>
            <person name="Palacpac N.M.Q."/>
            <person name="Honma H."/>
            <person name="Yagi M."/>
            <person name="Tougan T."/>
            <person name="Katakai Y."/>
            <person name="Kaneko O."/>
            <person name="Mita T."/>
            <person name="Kita K."/>
            <person name="Yasutomi Y."/>
            <person name="Sutton P.L."/>
            <person name="Shakhbatyan R."/>
            <person name="Horii T."/>
            <person name="Yasunaga T."/>
            <person name="Barnwell J.W."/>
            <person name="Escalante A.A."/>
            <person name="Carlton J.M."/>
            <person name="Tanabe K."/>
        </authorList>
    </citation>
    <scope>NUCLEOTIDE SEQUENCE [LARGE SCALE GENOMIC DNA]</scope>
    <source>
        <strain evidence="11 12">B</strain>
    </source>
</reference>
<keyword evidence="7" id="KW-0862">Zinc</keyword>
<dbReference type="InterPro" id="IPR013087">
    <property type="entry name" value="Znf_C2H2_type"/>
</dbReference>
<dbReference type="Gene3D" id="3.30.160.60">
    <property type="entry name" value="Classic Zinc Finger"/>
    <property type="match status" value="1"/>
</dbReference>
<dbReference type="Pfam" id="PF12171">
    <property type="entry name" value="zf-C2H2_jaz"/>
    <property type="match status" value="1"/>
</dbReference>
<dbReference type="Proteomes" id="UP000006319">
    <property type="component" value="Chromosome 12"/>
</dbReference>
<dbReference type="InterPro" id="IPR051879">
    <property type="entry name" value="C2H2-ZF_Maturation_Protein"/>
</dbReference>
<evidence type="ECO:0000313" key="11">
    <source>
        <dbReference type="EMBL" id="GAB67940.1"/>
    </source>
</evidence>
<keyword evidence="12" id="KW-1185">Reference proteome</keyword>
<comment type="similarity">
    <text evidence="9">Belongs to the ZNF593/BUD20 C2H2-type zinc-finger protein family.</text>
</comment>
<dbReference type="GeneID" id="14694313"/>